<dbReference type="InterPro" id="IPR027897">
    <property type="entry name" value="DUF4559"/>
</dbReference>
<dbReference type="Pfam" id="PF15112">
    <property type="entry name" value="DUF4559"/>
    <property type="match status" value="1"/>
</dbReference>
<evidence type="ECO:0000313" key="3">
    <source>
        <dbReference type="Proteomes" id="UP000683360"/>
    </source>
</evidence>
<comment type="caution">
    <text evidence="2">The sequence shown here is derived from an EMBL/GenBank/DDBJ whole genome shotgun (WGS) entry which is preliminary data.</text>
</comment>
<accession>A0A8S3VH19</accession>
<keyword evidence="3" id="KW-1185">Reference proteome</keyword>
<dbReference type="EMBL" id="CAJPWZ010003134">
    <property type="protein sequence ID" value="CAG2252925.1"/>
    <property type="molecule type" value="Genomic_DNA"/>
</dbReference>
<keyword evidence="1" id="KW-0812">Transmembrane</keyword>
<proteinExistence type="predicted"/>
<feature type="transmembrane region" description="Helical" evidence="1">
    <location>
        <begin position="277"/>
        <end position="296"/>
    </location>
</feature>
<reference evidence="2" key="1">
    <citation type="submission" date="2021-03" db="EMBL/GenBank/DDBJ databases">
        <authorList>
            <person name="Bekaert M."/>
        </authorList>
    </citation>
    <scope>NUCLEOTIDE SEQUENCE</scope>
</reference>
<gene>
    <name evidence="2" type="ORF">MEDL_64464</name>
</gene>
<organism evidence="2 3">
    <name type="scientific">Mytilus edulis</name>
    <name type="common">Blue mussel</name>
    <dbReference type="NCBI Taxonomy" id="6550"/>
    <lineage>
        <taxon>Eukaryota</taxon>
        <taxon>Metazoa</taxon>
        <taxon>Spiralia</taxon>
        <taxon>Lophotrochozoa</taxon>
        <taxon>Mollusca</taxon>
        <taxon>Bivalvia</taxon>
        <taxon>Autobranchia</taxon>
        <taxon>Pteriomorphia</taxon>
        <taxon>Mytilida</taxon>
        <taxon>Mytiloidea</taxon>
        <taxon>Mytilidae</taxon>
        <taxon>Mytilinae</taxon>
        <taxon>Mytilus</taxon>
    </lineage>
</organism>
<protein>
    <submittedName>
        <fullName evidence="2">Uncharacterized protein</fullName>
    </submittedName>
</protein>
<keyword evidence="1" id="KW-0472">Membrane</keyword>
<evidence type="ECO:0000313" key="2">
    <source>
        <dbReference type="EMBL" id="CAG2252925.1"/>
    </source>
</evidence>
<dbReference type="OrthoDB" id="5989012at2759"/>
<sequence length="369" mass="42925">MRQINGDLKDNYISVAFALKFTVDGLQDFVHGNLRTLHQNIYVNCAVGQCHHNCSRRYGNTFSRWCTTCQSWKKELHQLNRHRKHWDNIKWNKLDTIDFPFSYEEASKVFVQDFSSVRQGVLEDFCALMSLCRNLKMFNIIINDNLIADIQRSRNTLYAHNHLLIVHDVDKSQCFNCCIGLLKIPDIACTQSSKIYLKILEEMKMSKKLPKRIFENKNVQNIVAIIQNASETIENIPEHAMANVPLYESLDNQLGNFNLFTEPQKIMNKRNRKQTCLLFKLFLAFITFMIICSLMSRETEPNKARSFNKVVISGSCIYVPRIGHLTSIYVFDIQCTKIRTRKGFVNTHVSQCNQSDTYAILDEKANQDR</sequence>
<name>A0A8S3VH19_MYTED</name>
<dbReference type="Proteomes" id="UP000683360">
    <property type="component" value="Unassembled WGS sequence"/>
</dbReference>
<evidence type="ECO:0000256" key="1">
    <source>
        <dbReference type="SAM" id="Phobius"/>
    </source>
</evidence>
<dbReference type="AlphaFoldDB" id="A0A8S3VH19"/>
<keyword evidence="1" id="KW-1133">Transmembrane helix</keyword>